<dbReference type="Pfam" id="PF25019">
    <property type="entry name" value="LRR_R13L1-DRL21"/>
    <property type="match status" value="1"/>
</dbReference>
<dbReference type="Proteomes" id="UP000015106">
    <property type="component" value="Chromosome 2"/>
</dbReference>
<dbReference type="InterPro" id="IPR056789">
    <property type="entry name" value="LRR_R13L1-DRL21"/>
</dbReference>
<evidence type="ECO:0000313" key="3">
    <source>
        <dbReference type="Proteomes" id="UP000015106"/>
    </source>
</evidence>
<accession>A0A8R7PL80</accession>
<reference evidence="2" key="2">
    <citation type="submission" date="2018-03" db="EMBL/GenBank/DDBJ databases">
        <title>The Triticum urartu genome reveals the dynamic nature of wheat genome evolution.</title>
        <authorList>
            <person name="Ling H."/>
            <person name="Ma B."/>
            <person name="Shi X."/>
            <person name="Liu H."/>
            <person name="Dong L."/>
            <person name="Sun H."/>
            <person name="Cao Y."/>
            <person name="Gao Q."/>
            <person name="Zheng S."/>
            <person name="Li Y."/>
            <person name="Yu Y."/>
            <person name="Du H."/>
            <person name="Qi M."/>
            <person name="Li Y."/>
            <person name="Yu H."/>
            <person name="Cui Y."/>
            <person name="Wang N."/>
            <person name="Chen C."/>
            <person name="Wu H."/>
            <person name="Zhao Y."/>
            <person name="Zhang J."/>
            <person name="Li Y."/>
            <person name="Zhou W."/>
            <person name="Zhang B."/>
            <person name="Hu W."/>
            <person name="Eijk M."/>
            <person name="Tang J."/>
            <person name="Witsenboer H."/>
            <person name="Zhao S."/>
            <person name="Li Z."/>
            <person name="Zhang A."/>
            <person name="Wang D."/>
            <person name="Liang C."/>
        </authorList>
    </citation>
    <scope>NUCLEOTIDE SEQUENCE [LARGE SCALE GENOMIC DNA]</scope>
    <source>
        <strain evidence="2">cv. G1812</strain>
    </source>
</reference>
<name>A0A8R7PL80_TRIUA</name>
<sequence>MRVNAADGQGQRIVRLMKNLNQFHGLEITHVGMLTKDDAAESKLKNKKDLDELKLKFKSDGLPISSWFSGYPESQFMQDNEIDMLHQSQIIQDNEIEVLQSLQPPISLKSLFLQNYAGVSLPSWFRQQNIPSVFQLYGSCTFCAALLHLLEAPLTFPFVPALAALEHSHPLVS</sequence>
<dbReference type="AlphaFoldDB" id="A0A8R7PL80"/>
<protein>
    <recommendedName>
        <fullName evidence="1">R13L1/DRL21-like LRR repeat region domain-containing protein</fullName>
    </recommendedName>
</protein>
<dbReference type="Gramene" id="TuG1812G0200006374.01.T01">
    <property type="protein sequence ID" value="TuG1812G0200006374.01.T01.cds325180"/>
    <property type="gene ID" value="TuG1812G0200006374.01"/>
</dbReference>
<feature type="domain" description="R13L1/DRL21-like LRR repeat region" evidence="1">
    <location>
        <begin position="17"/>
        <end position="148"/>
    </location>
</feature>
<organism evidence="2 3">
    <name type="scientific">Triticum urartu</name>
    <name type="common">Red wild einkorn</name>
    <name type="synonym">Crithodium urartu</name>
    <dbReference type="NCBI Taxonomy" id="4572"/>
    <lineage>
        <taxon>Eukaryota</taxon>
        <taxon>Viridiplantae</taxon>
        <taxon>Streptophyta</taxon>
        <taxon>Embryophyta</taxon>
        <taxon>Tracheophyta</taxon>
        <taxon>Spermatophyta</taxon>
        <taxon>Magnoliopsida</taxon>
        <taxon>Liliopsida</taxon>
        <taxon>Poales</taxon>
        <taxon>Poaceae</taxon>
        <taxon>BOP clade</taxon>
        <taxon>Pooideae</taxon>
        <taxon>Triticodae</taxon>
        <taxon>Triticeae</taxon>
        <taxon>Triticinae</taxon>
        <taxon>Triticum</taxon>
    </lineage>
</organism>
<proteinExistence type="predicted"/>
<reference evidence="3" key="1">
    <citation type="journal article" date="2013" name="Nature">
        <title>Draft genome of the wheat A-genome progenitor Triticum urartu.</title>
        <authorList>
            <person name="Ling H.Q."/>
            <person name="Zhao S."/>
            <person name="Liu D."/>
            <person name="Wang J."/>
            <person name="Sun H."/>
            <person name="Zhang C."/>
            <person name="Fan H."/>
            <person name="Li D."/>
            <person name="Dong L."/>
            <person name="Tao Y."/>
            <person name="Gao C."/>
            <person name="Wu H."/>
            <person name="Li Y."/>
            <person name="Cui Y."/>
            <person name="Guo X."/>
            <person name="Zheng S."/>
            <person name="Wang B."/>
            <person name="Yu K."/>
            <person name="Liang Q."/>
            <person name="Yang W."/>
            <person name="Lou X."/>
            <person name="Chen J."/>
            <person name="Feng M."/>
            <person name="Jian J."/>
            <person name="Zhang X."/>
            <person name="Luo G."/>
            <person name="Jiang Y."/>
            <person name="Liu J."/>
            <person name="Wang Z."/>
            <person name="Sha Y."/>
            <person name="Zhang B."/>
            <person name="Wu H."/>
            <person name="Tang D."/>
            <person name="Shen Q."/>
            <person name="Xue P."/>
            <person name="Zou S."/>
            <person name="Wang X."/>
            <person name="Liu X."/>
            <person name="Wang F."/>
            <person name="Yang Y."/>
            <person name="An X."/>
            <person name="Dong Z."/>
            <person name="Zhang K."/>
            <person name="Zhang X."/>
            <person name="Luo M.C."/>
            <person name="Dvorak J."/>
            <person name="Tong Y."/>
            <person name="Wang J."/>
            <person name="Yang H."/>
            <person name="Li Z."/>
            <person name="Wang D."/>
            <person name="Zhang A."/>
            <person name="Wang J."/>
        </authorList>
    </citation>
    <scope>NUCLEOTIDE SEQUENCE</scope>
    <source>
        <strain evidence="3">cv. G1812</strain>
    </source>
</reference>
<keyword evidence="3" id="KW-1185">Reference proteome</keyword>
<dbReference type="EnsemblPlants" id="TuG1812G0200006374.01.T01">
    <property type="protein sequence ID" value="TuG1812G0200006374.01.T01.cds325180"/>
    <property type="gene ID" value="TuG1812G0200006374.01"/>
</dbReference>
<reference evidence="2" key="3">
    <citation type="submission" date="2022-06" db="UniProtKB">
        <authorList>
            <consortium name="EnsemblPlants"/>
        </authorList>
    </citation>
    <scope>IDENTIFICATION</scope>
</reference>
<evidence type="ECO:0000259" key="1">
    <source>
        <dbReference type="Pfam" id="PF25019"/>
    </source>
</evidence>
<evidence type="ECO:0000313" key="2">
    <source>
        <dbReference type="EnsemblPlants" id="TuG1812G0200006374.01.T01.cds325180"/>
    </source>
</evidence>